<gene>
    <name evidence="5" type="ORF">ACMD2_25698</name>
</gene>
<evidence type="ECO:0000256" key="3">
    <source>
        <dbReference type="SAM" id="MobiDB-lite"/>
    </source>
</evidence>
<dbReference type="PANTHER" id="PTHR23236">
    <property type="entry name" value="EUKARYOTIC TRANSLATION INITIATION FACTOR 4B/4H"/>
    <property type="match status" value="1"/>
</dbReference>
<name>A0A199USM2_ANACO</name>
<dbReference type="GO" id="GO:0003723">
    <property type="term" value="F:RNA binding"/>
    <property type="evidence" value="ECO:0007669"/>
    <property type="project" value="UniProtKB-UniRule"/>
</dbReference>
<protein>
    <submittedName>
        <fullName evidence="5">Nucleolin 2</fullName>
    </submittedName>
</protein>
<organism evidence="5 6">
    <name type="scientific">Ananas comosus</name>
    <name type="common">Pineapple</name>
    <name type="synonym">Ananas ananas</name>
    <dbReference type="NCBI Taxonomy" id="4615"/>
    <lineage>
        <taxon>Eukaryota</taxon>
        <taxon>Viridiplantae</taxon>
        <taxon>Streptophyta</taxon>
        <taxon>Embryophyta</taxon>
        <taxon>Tracheophyta</taxon>
        <taxon>Spermatophyta</taxon>
        <taxon>Magnoliopsida</taxon>
        <taxon>Liliopsida</taxon>
        <taxon>Poales</taxon>
        <taxon>Bromeliaceae</taxon>
        <taxon>Bromelioideae</taxon>
        <taxon>Ananas</taxon>
    </lineage>
</organism>
<dbReference type="STRING" id="4615.A0A199USM2"/>
<evidence type="ECO:0000313" key="6">
    <source>
        <dbReference type="Proteomes" id="UP000092600"/>
    </source>
</evidence>
<evidence type="ECO:0000259" key="4">
    <source>
        <dbReference type="PROSITE" id="PS50102"/>
    </source>
</evidence>
<evidence type="ECO:0000313" key="5">
    <source>
        <dbReference type="EMBL" id="OAY67807.1"/>
    </source>
</evidence>
<sequence>MALQGFGHVEFATEEAAQKALEMNGRELFGRGVRLDWPVKRLYTPQSGKENASYQKGGKGSGQTIFVRGFDKSLEEDQIRSSLEEHFGSCGEVTRISLPKDYESGSFKGIAYMDFKDQDAFNKSLELNGSDLNGYNLTVEEAKPRTDSRDGGGWSGGRSGGRESGGRSGGRFGGPRGGGRGGRGGGGRGGRGGGGRGGRGGTPNRQSAGTASTGKKTTFGDD</sequence>
<dbReference type="InterPro" id="IPR000504">
    <property type="entry name" value="RRM_dom"/>
</dbReference>
<dbReference type="Gene3D" id="3.30.70.330">
    <property type="match status" value="2"/>
</dbReference>
<dbReference type="Proteomes" id="UP000092600">
    <property type="component" value="Unassembled WGS sequence"/>
</dbReference>
<dbReference type="SMART" id="SM00360">
    <property type="entry name" value="RRM"/>
    <property type="match status" value="1"/>
</dbReference>
<dbReference type="AlphaFoldDB" id="A0A199USM2"/>
<dbReference type="Pfam" id="PF00076">
    <property type="entry name" value="RRM_1"/>
    <property type="match status" value="2"/>
</dbReference>
<dbReference type="GO" id="GO:0005730">
    <property type="term" value="C:nucleolus"/>
    <property type="evidence" value="ECO:0007669"/>
    <property type="project" value="TreeGrafter"/>
</dbReference>
<feature type="domain" description="RRM" evidence="4">
    <location>
        <begin position="63"/>
        <end position="144"/>
    </location>
</feature>
<feature type="domain" description="RRM" evidence="4">
    <location>
        <begin position="1"/>
        <end position="40"/>
    </location>
</feature>
<dbReference type="InterPro" id="IPR012677">
    <property type="entry name" value="Nucleotide-bd_a/b_plait_sf"/>
</dbReference>
<feature type="compositionally biased region" description="Polar residues" evidence="3">
    <location>
        <begin position="203"/>
        <end position="216"/>
    </location>
</feature>
<accession>A0A199USM2</accession>
<evidence type="ECO:0000256" key="2">
    <source>
        <dbReference type="PROSITE-ProRule" id="PRU00176"/>
    </source>
</evidence>
<dbReference type="PROSITE" id="PS50102">
    <property type="entry name" value="RRM"/>
    <property type="match status" value="2"/>
</dbReference>
<reference evidence="5 6" key="1">
    <citation type="journal article" date="2016" name="DNA Res.">
        <title>The draft genome of MD-2 pineapple using hybrid error correction of long reads.</title>
        <authorList>
            <person name="Redwan R.M."/>
            <person name="Saidin A."/>
            <person name="Kumar S.V."/>
        </authorList>
    </citation>
    <scope>NUCLEOTIDE SEQUENCE [LARGE SCALE GENOMIC DNA]</scope>
    <source>
        <strain evidence="6">cv. MD2</strain>
        <tissue evidence="5">Leaf</tissue>
    </source>
</reference>
<proteinExistence type="predicted"/>
<feature type="region of interest" description="Disordered" evidence="3">
    <location>
        <begin position="139"/>
        <end position="222"/>
    </location>
</feature>
<comment type="caution">
    <text evidence="5">The sequence shown here is derived from an EMBL/GenBank/DDBJ whole genome shotgun (WGS) entry which is preliminary data.</text>
</comment>
<dbReference type="InterPro" id="IPR035979">
    <property type="entry name" value="RBD_domain_sf"/>
</dbReference>
<dbReference type="PANTHER" id="PTHR23236:SF11">
    <property type="entry name" value="EUKARYOTIC TRANSLATION INITIATION FACTOR 4H"/>
    <property type="match status" value="1"/>
</dbReference>
<dbReference type="EMBL" id="LSRQ01005281">
    <property type="protein sequence ID" value="OAY67807.1"/>
    <property type="molecule type" value="Genomic_DNA"/>
</dbReference>
<dbReference type="CDD" id="cd12451">
    <property type="entry name" value="RRM2_NUCLs"/>
    <property type="match status" value="1"/>
</dbReference>
<dbReference type="InterPro" id="IPR034350">
    <property type="entry name" value="NUCL_RRM2"/>
</dbReference>
<keyword evidence="1 2" id="KW-0694">RNA-binding</keyword>
<dbReference type="SUPFAM" id="SSF54928">
    <property type="entry name" value="RNA-binding domain, RBD"/>
    <property type="match status" value="2"/>
</dbReference>
<feature type="compositionally biased region" description="Basic and acidic residues" evidence="3">
    <location>
        <begin position="140"/>
        <end position="150"/>
    </location>
</feature>
<feature type="compositionally biased region" description="Gly residues" evidence="3">
    <location>
        <begin position="166"/>
        <end position="201"/>
    </location>
</feature>
<evidence type="ECO:0000256" key="1">
    <source>
        <dbReference type="ARBA" id="ARBA00022884"/>
    </source>
</evidence>